<evidence type="ECO:0000256" key="3">
    <source>
        <dbReference type="PROSITE-ProRule" id="PRU00649"/>
    </source>
</evidence>
<dbReference type="Gene3D" id="1.20.930.10">
    <property type="entry name" value="Conserved domain common to transcription factors TFIIS, elongin A, CRSP70"/>
    <property type="match status" value="1"/>
</dbReference>
<dbReference type="AlphaFoldDB" id="A0A8K0DPU6"/>
<dbReference type="GO" id="GO:0005634">
    <property type="term" value="C:nucleus"/>
    <property type="evidence" value="ECO:0007669"/>
    <property type="project" value="UniProtKB-SubCell"/>
</dbReference>
<keyword evidence="2 3" id="KW-0539">Nucleus</keyword>
<name>A0A8K0DPU6_9ROSA</name>
<evidence type="ECO:0000313" key="7">
    <source>
        <dbReference type="EMBL" id="KAF3435152.1"/>
    </source>
</evidence>
<dbReference type="CDD" id="cd00183">
    <property type="entry name" value="TFIIS_I"/>
    <property type="match status" value="1"/>
</dbReference>
<dbReference type="PANTHER" id="PTHR46548">
    <property type="entry name" value="BAH AND TFIIS DOMAIN-CONTAINING PROTEIN-RELATED"/>
    <property type="match status" value="1"/>
</dbReference>
<feature type="domain" description="TFIIS N-terminal" evidence="6">
    <location>
        <begin position="324"/>
        <end position="410"/>
    </location>
</feature>
<feature type="region of interest" description="Disordered" evidence="4">
    <location>
        <begin position="182"/>
        <end position="259"/>
    </location>
</feature>
<dbReference type="OrthoDB" id="1917005at2759"/>
<gene>
    <name evidence="7" type="ORF">FNV43_RR22239</name>
</gene>
<evidence type="ECO:0000256" key="2">
    <source>
        <dbReference type="ARBA" id="ARBA00023242"/>
    </source>
</evidence>
<dbReference type="InterPro" id="IPR035441">
    <property type="entry name" value="TFIIS/LEDGF_dom_sf"/>
</dbReference>
<dbReference type="EMBL" id="VOIH02000010">
    <property type="protein sequence ID" value="KAF3435152.1"/>
    <property type="molecule type" value="Genomic_DNA"/>
</dbReference>
<evidence type="ECO:0000259" key="6">
    <source>
        <dbReference type="PROSITE" id="PS51319"/>
    </source>
</evidence>
<keyword evidence="8" id="KW-1185">Reference proteome</keyword>
<feature type="domain" description="BAH" evidence="5">
    <location>
        <begin position="48"/>
        <end position="157"/>
    </location>
</feature>
<dbReference type="Pfam" id="PF08711">
    <property type="entry name" value="Med26"/>
    <property type="match status" value="1"/>
</dbReference>
<evidence type="ECO:0000256" key="1">
    <source>
        <dbReference type="ARBA" id="ARBA00004123"/>
    </source>
</evidence>
<dbReference type="InterPro" id="IPR003617">
    <property type="entry name" value="TFIIS/CRSP70_N_sub"/>
</dbReference>
<evidence type="ECO:0008006" key="9">
    <source>
        <dbReference type="Google" id="ProtNLM"/>
    </source>
</evidence>
<dbReference type="Gene3D" id="2.30.30.490">
    <property type="match status" value="1"/>
</dbReference>
<dbReference type="PROSITE" id="PS51038">
    <property type="entry name" value="BAH"/>
    <property type="match status" value="1"/>
</dbReference>
<dbReference type="Proteomes" id="UP000796880">
    <property type="component" value="Unassembled WGS sequence"/>
</dbReference>
<accession>A0A8K0DPU6</accession>
<feature type="compositionally biased region" description="Basic and acidic residues" evidence="4">
    <location>
        <begin position="222"/>
        <end position="246"/>
    </location>
</feature>
<dbReference type="InterPro" id="IPR001025">
    <property type="entry name" value="BAH_dom"/>
</dbReference>
<comment type="subcellular location">
    <subcellularLocation>
        <location evidence="1 3">Nucleus</location>
    </subcellularLocation>
</comment>
<dbReference type="PANTHER" id="PTHR46548:SF2">
    <property type="entry name" value="BAH DOMAIN-CONTAINING PROTEIN"/>
    <property type="match status" value="1"/>
</dbReference>
<dbReference type="SMART" id="SM00509">
    <property type="entry name" value="TFS2N"/>
    <property type="match status" value="1"/>
</dbReference>
<dbReference type="SMART" id="SM00439">
    <property type="entry name" value="BAH"/>
    <property type="match status" value="1"/>
</dbReference>
<feature type="compositionally biased region" description="Polar residues" evidence="4">
    <location>
        <begin position="196"/>
        <end position="211"/>
    </location>
</feature>
<dbReference type="SUPFAM" id="SSF47676">
    <property type="entry name" value="Conserved domain common to transcription factors TFIIS, elongin A, CRSP70"/>
    <property type="match status" value="1"/>
</dbReference>
<dbReference type="GO" id="GO:0003682">
    <property type="term" value="F:chromatin binding"/>
    <property type="evidence" value="ECO:0007669"/>
    <property type="project" value="InterPro"/>
</dbReference>
<reference evidence="7" key="1">
    <citation type="submission" date="2020-03" db="EMBL/GenBank/DDBJ databases">
        <title>A high-quality chromosome-level genome assembly of a woody plant with both climbing and erect habits, Rhamnella rubrinervis.</title>
        <authorList>
            <person name="Lu Z."/>
            <person name="Yang Y."/>
            <person name="Zhu X."/>
            <person name="Sun Y."/>
        </authorList>
    </citation>
    <scope>NUCLEOTIDE SEQUENCE</scope>
    <source>
        <strain evidence="7">BYM</strain>
        <tissue evidence="7">Leaf</tissue>
    </source>
</reference>
<comment type="caution">
    <text evidence="7">The sequence shown here is derived from an EMBL/GenBank/DDBJ whole genome shotgun (WGS) entry which is preliminary data.</text>
</comment>
<dbReference type="InterPro" id="IPR017923">
    <property type="entry name" value="TFIIS_N"/>
</dbReference>
<evidence type="ECO:0000259" key="5">
    <source>
        <dbReference type="PROSITE" id="PS51038"/>
    </source>
</evidence>
<protein>
    <recommendedName>
        <fullName evidence="9">TFIIS N-terminal domain-containing protein</fullName>
    </recommendedName>
</protein>
<evidence type="ECO:0000256" key="4">
    <source>
        <dbReference type="SAM" id="MobiDB-lite"/>
    </source>
</evidence>
<dbReference type="PROSITE" id="PS51319">
    <property type="entry name" value="TFIIS_N"/>
    <property type="match status" value="1"/>
</dbReference>
<evidence type="ECO:0000313" key="8">
    <source>
        <dbReference type="Proteomes" id="UP000796880"/>
    </source>
</evidence>
<proteinExistence type="predicted"/>
<dbReference type="InterPro" id="IPR043151">
    <property type="entry name" value="BAH_sf"/>
</dbReference>
<organism evidence="7 8">
    <name type="scientific">Rhamnella rubrinervis</name>
    <dbReference type="NCBI Taxonomy" id="2594499"/>
    <lineage>
        <taxon>Eukaryota</taxon>
        <taxon>Viridiplantae</taxon>
        <taxon>Streptophyta</taxon>
        <taxon>Embryophyta</taxon>
        <taxon>Tracheophyta</taxon>
        <taxon>Spermatophyta</taxon>
        <taxon>Magnoliopsida</taxon>
        <taxon>eudicotyledons</taxon>
        <taxon>Gunneridae</taxon>
        <taxon>Pentapetalae</taxon>
        <taxon>rosids</taxon>
        <taxon>fabids</taxon>
        <taxon>Rosales</taxon>
        <taxon>Rhamnaceae</taxon>
        <taxon>rhamnoid group</taxon>
        <taxon>Rhamneae</taxon>
        <taxon>Rhamnella</taxon>
    </lineage>
</organism>
<sequence length="440" mass="48933">MFLFKEEVGIDLEIKEDGGLCMGWEVRSGNGVGTCGRSLIRPRRLYVALYRGGEFVYLPHVLFASNKLTLDTEGRLTLGVNWLYRSADIRLAKGILLEAALNEGFYSFHKDEIPAASSLHLCKVTFLHIGVELPPGISSFVCRRVYDIENKCLWWLTDKDYINEQQEEVDQLLDKSRLEMHGAVQSGGHSPKPLNGPSSTAQLKSGSDCVQSSTSSFSSQAKGKERERGDQGPDSVKRERLSKTEDGDTGQFRPESMLKSEIDKITDKGGLIDFEGVEKLVQLMQPDSADKKKDLAGRIILVDVIAVTDRLDCLGRFVQLKGLPVLDEWLQEVHKGKIGDGSGGKENDKTTEEFLLALLRALDRLPVNLHALQTCNVGKSVNHLRSHKNSEIQKKARSLVDTWKKRVEAEMNMTDADSTISQEEPSFLISTAKVSLRSAL</sequence>